<reference evidence="2" key="1">
    <citation type="submission" date="2021-03" db="EMBL/GenBank/DDBJ databases">
        <title>Comparative genomics and phylogenomic investigation of the class Geoglossomycetes provide insights into ecological specialization and systematics.</title>
        <authorList>
            <person name="Melie T."/>
            <person name="Pirro S."/>
            <person name="Miller A.N."/>
            <person name="Quandt A."/>
        </authorList>
    </citation>
    <scope>NUCLEOTIDE SEQUENCE</scope>
    <source>
        <strain evidence="2">CAQ_001_2017</strain>
    </source>
</reference>
<dbReference type="Proteomes" id="UP000750711">
    <property type="component" value="Unassembled WGS sequence"/>
</dbReference>
<sequence>MSEEYIRGRERIFLPRRTWHGRRIREDYDDRTGRYNPDYTHVHSQHHHNGKRHHAVDASHYLRTIFSGSGLLAFVVWAVKQSSIGSGGIQQAVNVLDATGFGNDIAMQNLVGGNLANQVLLLILCHTNSNVDAAACDQVSRQFPVSNVLESIVSGTGKTSTLQAPSLQKGGGLSPTSIAVILVAVLNVFAGTGIWLSTSRNRKGKKVFDPEYGRKDG</sequence>
<keyword evidence="1" id="KW-0812">Transmembrane</keyword>
<evidence type="ECO:0000313" key="2">
    <source>
        <dbReference type="EMBL" id="KAH0556190.1"/>
    </source>
</evidence>
<gene>
    <name evidence="2" type="ORF">GP486_005878</name>
</gene>
<name>A0A9P8L8H6_9PEZI</name>
<dbReference type="EMBL" id="JAGHQM010001190">
    <property type="protein sequence ID" value="KAH0556190.1"/>
    <property type="molecule type" value="Genomic_DNA"/>
</dbReference>
<protein>
    <submittedName>
        <fullName evidence="2">Uncharacterized protein</fullName>
    </submittedName>
</protein>
<feature type="transmembrane region" description="Helical" evidence="1">
    <location>
        <begin position="176"/>
        <end position="196"/>
    </location>
</feature>
<dbReference type="AlphaFoldDB" id="A0A9P8L8H6"/>
<evidence type="ECO:0000313" key="3">
    <source>
        <dbReference type="Proteomes" id="UP000750711"/>
    </source>
</evidence>
<accession>A0A9P8L8H6</accession>
<keyword evidence="1" id="KW-1133">Transmembrane helix</keyword>
<keyword evidence="1" id="KW-0472">Membrane</keyword>
<comment type="caution">
    <text evidence="2">The sequence shown here is derived from an EMBL/GenBank/DDBJ whole genome shotgun (WGS) entry which is preliminary data.</text>
</comment>
<organism evidence="2 3">
    <name type="scientific">Trichoglossum hirsutum</name>
    <dbReference type="NCBI Taxonomy" id="265104"/>
    <lineage>
        <taxon>Eukaryota</taxon>
        <taxon>Fungi</taxon>
        <taxon>Dikarya</taxon>
        <taxon>Ascomycota</taxon>
        <taxon>Pezizomycotina</taxon>
        <taxon>Geoglossomycetes</taxon>
        <taxon>Geoglossales</taxon>
        <taxon>Geoglossaceae</taxon>
        <taxon>Trichoglossum</taxon>
    </lineage>
</organism>
<proteinExistence type="predicted"/>
<evidence type="ECO:0000256" key="1">
    <source>
        <dbReference type="SAM" id="Phobius"/>
    </source>
</evidence>
<keyword evidence="3" id="KW-1185">Reference proteome</keyword>